<reference evidence="2 3" key="1">
    <citation type="submission" date="2019-03" db="EMBL/GenBank/DDBJ databases">
        <title>Genomic Encyclopedia of Archaeal and Bacterial Type Strains, Phase II (KMG-II): from individual species to whole genera.</title>
        <authorList>
            <person name="Goeker M."/>
        </authorList>
    </citation>
    <scope>NUCLEOTIDE SEQUENCE [LARGE SCALE GENOMIC DNA]</scope>
    <source>
        <strain evidence="2 3">DSM 19035</strain>
    </source>
</reference>
<evidence type="ECO:0000313" key="2">
    <source>
        <dbReference type="EMBL" id="TDQ09910.1"/>
    </source>
</evidence>
<protein>
    <submittedName>
        <fullName evidence="2">EpsG-like putative glucosyltransferase</fullName>
    </submittedName>
</protein>
<keyword evidence="3" id="KW-1185">Reference proteome</keyword>
<keyword evidence="1" id="KW-0472">Membrane</keyword>
<keyword evidence="1" id="KW-1133">Transmembrane helix</keyword>
<feature type="transmembrane region" description="Helical" evidence="1">
    <location>
        <begin position="115"/>
        <end position="132"/>
    </location>
</feature>
<dbReference type="AlphaFoldDB" id="A0A4R6SVT0"/>
<feature type="transmembrane region" description="Helical" evidence="1">
    <location>
        <begin position="89"/>
        <end position="109"/>
    </location>
</feature>
<keyword evidence="1" id="KW-0812">Transmembrane</keyword>
<dbReference type="RefSeq" id="WP_133575959.1">
    <property type="nucleotide sequence ID" value="NZ_SNYC01000004.1"/>
</dbReference>
<feature type="transmembrane region" description="Helical" evidence="1">
    <location>
        <begin position="161"/>
        <end position="187"/>
    </location>
</feature>
<dbReference type="Pfam" id="PF14897">
    <property type="entry name" value="EpsG"/>
    <property type="match status" value="1"/>
</dbReference>
<dbReference type="Proteomes" id="UP000295620">
    <property type="component" value="Unassembled WGS sequence"/>
</dbReference>
<feature type="transmembrane region" description="Helical" evidence="1">
    <location>
        <begin position="274"/>
        <end position="303"/>
    </location>
</feature>
<accession>A0A4R6SVT0</accession>
<proteinExistence type="predicted"/>
<dbReference type="InterPro" id="IPR049458">
    <property type="entry name" value="EpsG-like"/>
</dbReference>
<organism evidence="2 3">
    <name type="scientific">Pedobacter metabolipauper</name>
    <dbReference type="NCBI Taxonomy" id="425513"/>
    <lineage>
        <taxon>Bacteria</taxon>
        <taxon>Pseudomonadati</taxon>
        <taxon>Bacteroidota</taxon>
        <taxon>Sphingobacteriia</taxon>
        <taxon>Sphingobacteriales</taxon>
        <taxon>Sphingobacteriaceae</taxon>
        <taxon>Pedobacter</taxon>
    </lineage>
</organism>
<dbReference type="OrthoDB" id="6631730at2"/>
<feature type="transmembrane region" description="Helical" evidence="1">
    <location>
        <begin position="323"/>
        <end position="352"/>
    </location>
</feature>
<evidence type="ECO:0000313" key="3">
    <source>
        <dbReference type="Proteomes" id="UP000295620"/>
    </source>
</evidence>
<feature type="transmembrane region" description="Helical" evidence="1">
    <location>
        <begin position="240"/>
        <end position="262"/>
    </location>
</feature>
<gene>
    <name evidence="2" type="ORF">ATK78_2069</name>
</gene>
<dbReference type="GO" id="GO:0016740">
    <property type="term" value="F:transferase activity"/>
    <property type="evidence" value="ECO:0007669"/>
    <property type="project" value="UniProtKB-KW"/>
</dbReference>
<keyword evidence="2" id="KW-0808">Transferase</keyword>
<name>A0A4R6SVT0_9SPHI</name>
<feature type="transmembrane region" description="Helical" evidence="1">
    <location>
        <begin position="199"/>
        <end position="220"/>
    </location>
</feature>
<sequence length="353" mass="40211">MIILTFIFLFLTVISILDVVKCPVNLRVLLLIFSGLILVLTAGLRYGDRDYLNYIEIYDLVAKLFVDFDAALVHGEPGYLMLNRIFKTMGIGVTGVFLFMAFCSVGLSLNFFRKYTPYFLIALLIYFSHVFLLRDMVQIRAGLAASISLYALTYVEKRRFWPFIIIILLAASFHGAVLVMILVYVAYPYSIRHPLVIKILVITGFLAGLILKASLLEYLITNVFNVPALVLYLAEPEYFASLGLLNIVLLKNVILILFLIYYKDVIAEHVPHFQVYLLSLAIGIFWLSTFNNFAILAARVATYLSNVEHILLPALFFTKINKFLLWGIVVLYCIVMFASKFSTFADLSYIFLK</sequence>
<dbReference type="EMBL" id="SNYC01000004">
    <property type="protein sequence ID" value="TDQ09910.1"/>
    <property type="molecule type" value="Genomic_DNA"/>
</dbReference>
<feature type="transmembrane region" description="Helical" evidence="1">
    <location>
        <begin position="28"/>
        <end position="47"/>
    </location>
</feature>
<evidence type="ECO:0000256" key="1">
    <source>
        <dbReference type="SAM" id="Phobius"/>
    </source>
</evidence>
<comment type="caution">
    <text evidence="2">The sequence shown here is derived from an EMBL/GenBank/DDBJ whole genome shotgun (WGS) entry which is preliminary data.</text>
</comment>